<keyword evidence="9" id="KW-0325">Glycoprotein</keyword>
<evidence type="ECO:0000313" key="13">
    <source>
        <dbReference type="EMBL" id="KAF2403686.1"/>
    </source>
</evidence>
<dbReference type="EC" id="1.16.1.9" evidence="2"/>
<dbReference type="CDD" id="cd06186">
    <property type="entry name" value="NOX_Duox_like_FAD_NADP"/>
    <property type="match status" value="1"/>
</dbReference>
<feature type="domain" description="FAD-binding FR-type" evidence="12">
    <location>
        <begin position="232"/>
        <end position="342"/>
    </location>
</feature>
<accession>A0A6G1I6D7</accession>
<keyword evidence="8 11" id="KW-0472">Membrane</keyword>
<sequence>MAFGFHFIFPDAAGLAARRSALDFHATVAQLSAVVVVALLQGFFLVRWFRSRWGRGDEESRPSSPYLKHEGEEEGNWARKAKAWSDYLHLTKRFAIIGASQLPLHYLLSLKSPLSPLQLLTRLSHEQLLETHQVLGRLIQILLTLHASFYLNFYLRSSLLAKRIKDADVALGLTLITLLTLLGTTALRPLRNVSYTLFYRVHIAVACAILPLAWFHVSHIRPYIAECALIFTTHTILRFLASRTVPATLTTLPGTSLLKISTPAPESTWQAGQHIFLRGPARAAPASWAGLSANPFTIASNPGSPSLDLIIRPLRGATKHLAAAPGKVYVTLEGPYGAGRWMPDWRGFDRVLLVAGGVGGTFIAPVWRSVLAARGGEGARLVWVARSGAEVAWAFGTEKVEGDVEVFITGSGEGREGVEMQSAGAGLGEGVLVRRGRPVWREVVDEVFAGWLGMGVIMASSWERGDLGER</sequence>
<dbReference type="Pfam" id="PF08022">
    <property type="entry name" value="FAD_binding_8"/>
    <property type="match status" value="1"/>
</dbReference>
<evidence type="ECO:0000256" key="4">
    <source>
        <dbReference type="ARBA" id="ARBA00022475"/>
    </source>
</evidence>
<dbReference type="OrthoDB" id="10006946at2759"/>
<evidence type="ECO:0000256" key="7">
    <source>
        <dbReference type="ARBA" id="ARBA00023065"/>
    </source>
</evidence>
<feature type="transmembrane region" description="Helical" evidence="11">
    <location>
        <begin position="24"/>
        <end position="46"/>
    </location>
</feature>
<evidence type="ECO:0000259" key="12">
    <source>
        <dbReference type="PROSITE" id="PS51384"/>
    </source>
</evidence>
<dbReference type="SUPFAM" id="SSF52343">
    <property type="entry name" value="Ferredoxin reductase-like, C-terminal NADP-linked domain"/>
    <property type="match status" value="1"/>
</dbReference>
<dbReference type="GO" id="GO:0006879">
    <property type="term" value="P:intracellular iron ion homeostasis"/>
    <property type="evidence" value="ECO:0007669"/>
    <property type="project" value="TreeGrafter"/>
</dbReference>
<dbReference type="EMBL" id="ML996689">
    <property type="protein sequence ID" value="KAF2403686.1"/>
    <property type="molecule type" value="Genomic_DNA"/>
</dbReference>
<keyword evidence="4" id="KW-1003">Cell membrane</keyword>
<dbReference type="AlphaFoldDB" id="A0A6G1I6D7"/>
<evidence type="ECO:0000313" key="14">
    <source>
        <dbReference type="Proteomes" id="UP000799640"/>
    </source>
</evidence>
<keyword evidence="7" id="KW-0406">Ion transport</keyword>
<dbReference type="InterPro" id="IPR017927">
    <property type="entry name" value="FAD-bd_FR_type"/>
</dbReference>
<dbReference type="PANTHER" id="PTHR32361:SF9">
    <property type="entry name" value="FERRIC REDUCTASE TRANSMEMBRANE COMPONENT 3-RELATED"/>
    <property type="match status" value="1"/>
</dbReference>
<keyword evidence="5 11" id="KW-0812">Transmembrane</keyword>
<dbReference type="PROSITE" id="PS51384">
    <property type="entry name" value="FAD_FR"/>
    <property type="match status" value="1"/>
</dbReference>
<dbReference type="InterPro" id="IPR051410">
    <property type="entry name" value="Ferric/Cupric_Reductase"/>
</dbReference>
<dbReference type="GO" id="GO:0052851">
    <property type="term" value="F:ferric-chelate reductase (NADPH) activity"/>
    <property type="evidence" value="ECO:0007669"/>
    <property type="project" value="UniProtKB-EC"/>
</dbReference>
<evidence type="ECO:0000256" key="10">
    <source>
        <dbReference type="ARBA" id="ARBA00048483"/>
    </source>
</evidence>
<evidence type="ECO:0000256" key="8">
    <source>
        <dbReference type="ARBA" id="ARBA00023136"/>
    </source>
</evidence>
<keyword evidence="14" id="KW-1185">Reference proteome</keyword>
<comment type="subcellular location">
    <subcellularLocation>
        <location evidence="1">Cell membrane</location>
        <topology evidence="1">Multi-pass membrane protein</topology>
    </subcellularLocation>
</comment>
<evidence type="ECO:0000256" key="9">
    <source>
        <dbReference type="ARBA" id="ARBA00023180"/>
    </source>
</evidence>
<dbReference type="GO" id="GO:0006826">
    <property type="term" value="P:iron ion transport"/>
    <property type="evidence" value="ECO:0007669"/>
    <property type="project" value="TreeGrafter"/>
</dbReference>
<name>A0A6G1I6D7_9PEZI</name>
<organism evidence="13 14">
    <name type="scientific">Trichodelitschia bisporula</name>
    <dbReference type="NCBI Taxonomy" id="703511"/>
    <lineage>
        <taxon>Eukaryota</taxon>
        <taxon>Fungi</taxon>
        <taxon>Dikarya</taxon>
        <taxon>Ascomycota</taxon>
        <taxon>Pezizomycotina</taxon>
        <taxon>Dothideomycetes</taxon>
        <taxon>Dothideomycetes incertae sedis</taxon>
        <taxon>Phaeotrichales</taxon>
        <taxon>Phaeotrichaceae</taxon>
        <taxon>Trichodelitschia</taxon>
    </lineage>
</organism>
<dbReference type="Gene3D" id="3.40.50.80">
    <property type="entry name" value="Nucleotide-binding domain of ferredoxin-NADP reductase (FNR) module"/>
    <property type="match status" value="1"/>
</dbReference>
<dbReference type="PANTHER" id="PTHR32361">
    <property type="entry name" value="FERRIC/CUPRIC REDUCTASE TRANSMEMBRANE COMPONENT"/>
    <property type="match status" value="1"/>
</dbReference>
<evidence type="ECO:0000256" key="3">
    <source>
        <dbReference type="ARBA" id="ARBA00022448"/>
    </source>
</evidence>
<dbReference type="SUPFAM" id="SSF63380">
    <property type="entry name" value="Riboflavin synthase domain-like"/>
    <property type="match status" value="1"/>
</dbReference>
<comment type="catalytic activity">
    <reaction evidence="10">
        <text>2 a Fe(II)-siderophore + NADP(+) + H(+) = 2 a Fe(III)-siderophore + NADPH</text>
        <dbReference type="Rhea" id="RHEA:28795"/>
        <dbReference type="Rhea" id="RHEA-COMP:11342"/>
        <dbReference type="Rhea" id="RHEA-COMP:11344"/>
        <dbReference type="ChEBI" id="CHEBI:15378"/>
        <dbReference type="ChEBI" id="CHEBI:29033"/>
        <dbReference type="ChEBI" id="CHEBI:29034"/>
        <dbReference type="ChEBI" id="CHEBI:57783"/>
        <dbReference type="ChEBI" id="CHEBI:58349"/>
        <dbReference type="EC" id="1.16.1.9"/>
    </reaction>
</comment>
<dbReference type="InterPro" id="IPR017938">
    <property type="entry name" value="Riboflavin_synthase-like_b-brl"/>
</dbReference>
<dbReference type="GO" id="GO:0015677">
    <property type="term" value="P:copper ion import"/>
    <property type="evidence" value="ECO:0007669"/>
    <property type="project" value="TreeGrafter"/>
</dbReference>
<dbReference type="GO" id="GO:0005886">
    <property type="term" value="C:plasma membrane"/>
    <property type="evidence" value="ECO:0007669"/>
    <property type="project" value="UniProtKB-SubCell"/>
</dbReference>
<evidence type="ECO:0000256" key="11">
    <source>
        <dbReference type="SAM" id="Phobius"/>
    </source>
</evidence>
<reference evidence="13" key="1">
    <citation type="journal article" date="2020" name="Stud. Mycol.">
        <title>101 Dothideomycetes genomes: a test case for predicting lifestyles and emergence of pathogens.</title>
        <authorList>
            <person name="Haridas S."/>
            <person name="Albert R."/>
            <person name="Binder M."/>
            <person name="Bloem J."/>
            <person name="Labutti K."/>
            <person name="Salamov A."/>
            <person name="Andreopoulos B."/>
            <person name="Baker S."/>
            <person name="Barry K."/>
            <person name="Bills G."/>
            <person name="Bluhm B."/>
            <person name="Cannon C."/>
            <person name="Castanera R."/>
            <person name="Culley D."/>
            <person name="Daum C."/>
            <person name="Ezra D."/>
            <person name="Gonzalez J."/>
            <person name="Henrissat B."/>
            <person name="Kuo A."/>
            <person name="Liang C."/>
            <person name="Lipzen A."/>
            <person name="Lutzoni F."/>
            <person name="Magnuson J."/>
            <person name="Mondo S."/>
            <person name="Nolan M."/>
            <person name="Ohm R."/>
            <person name="Pangilinan J."/>
            <person name="Park H.-J."/>
            <person name="Ramirez L."/>
            <person name="Alfaro M."/>
            <person name="Sun H."/>
            <person name="Tritt A."/>
            <person name="Yoshinaga Y."/>
            <person name="Zwiers L.-H."/>
            <person name="Turgeon B."/>
            <person name="Goodwin S."/>
            <person name="Spatafora J."/>
            <person name="Crous P."/>
            <person name="Grigoriev I."/>
        </authorList>
    </citation>
    <scope>NUCLEOTIDE SEQUENCE</scope>
    <source>
        <strain evidence="13">CBS 262.69</strain>
    </source>
</reference>
<feature type="transmembrane region" description="Helical" evidence="11">
    <location>
        <begin position="167"/>
        <end position="185"/>
    </location>
</feature>
<evidence type="ECO:0000256" key="1">
    <source>
        <dbReference type="ARBA" id="ARBA00004651"/>
    </source>
</evidence>
<evidence type="ECO:0000256" key="6">
    <source>
        <dbReference type="ARBA" id="ARBA00022989"/>
    </source>
</evidence>
<dbReference type="Proteomes" id="UP000799640">
    <property type="component" value="Unassembled WGS sequence"/>
</dbReference>
<dbReference type="Pfam" id="PF01794">
    <property type="entry name" value="Ferric_reduct"/>
    <property type="match status" value="1"/>
</dbReference>
<keyword evidence="3" id="KW-0813">Transport</keyword>
<dbReference type="InterPro" id="IPR013130">
    <property type="entry name" value="Fe3_Rdtase_TM_dom"/>
</dbReference>
<gene>
    <name evidence="13" type="ORF">EJ06DRAFT_519420</name>
</gene>
<feature type="transmembrane region" description="Helical" evidence="11">
    <location>
        <begin position="197"/>
        <end position="216"/>
    </location>
</feature>
<dbReference type="SFLD" id="SFLDG01168">
    <property type="entry name" value="Ferric_reductase_subgroup_(FRE"/>
    <property type="match status" value="1"/>
</dbReference>
<keyword evidence="6 11" id="KW-1133">Transmembrane helix</keyword>
<proteinExistence type="predicted"/>
<dbReference type="SFLD" id="SFLDS00052">
    <property type="entry name" value="Ferric_Reductase_Domain"/>
    <property type="match status" value="1"/>
</dbReference>
<protein>
    <recommendedName>
        <fullName evidence="2">ferric-chelate reductase (NADPH)</fullName>
        <ecNumber evidence="2">1.16.1.9</ecNumber>
    </recommendedName>
</protein>
<dbReference type="InterPro" id="IPR039261">
    <property type="entry name" value="FNR_nucleotide-bd"/>
</dbReference>
<evidence type="ECO:0000256" key="2">
    <source>
        <dbReference type="ARBA" id="ARBA00012668"/>
    </source>
</evidence>
<evidence type="ECO:0000256" key="5">
    <source>
        <dbReference type="ARBA" id="ARBA00022692"/>
    </source>
</evidence>
<dbReference type="InterPro" id="IPR013112">
    <property type="entry name" value="FAD-bd_8"/>
</dbReference>